<dbReference type="Gene3D" id="1.10.40.70">
    <property type="match status" value="1"/>
</dbReference>
<dbReference type="GO" id="GO:0005886">
    <property type="term" value="C:plasma membrane"/>
    <property type="evidence" value="ECO:0007669"/>
    <property type="project" value="TreeGrafter"/>
</dbReference>
<dbReference type="PANTHER" id="PTHR30258">
    <property type="entry name" value="TYPE II SECRETION SYSTEM PROTEIN GSPE-RELATED"/>
    <property type="match status" value="1"/>
</dbReference>
<evidence type="ECO:0000259" key="5">
    <source>
        <dbReference type="Pfam" id="PF05157"/>
    </source>
</evidence>
<dbReference type="InterPro" id="IPR027417">
    <property type="entry name" value="P-loop_NTPase"/>
</dbReference>
<evidence type="ECO:0000256" key="2">
    <source>
        <dbReference type="ARBA" id="ARBA00022741"/>
    </source>
</evidence>
<dbReference type="Gene3D" id="3.40.50.300">
    <property type="entry name" value="P-loop containing nucleotide triphosphate hydrolases"/>
    <property type="match status" value="1"/>
</dbReference>
<dbReference type="PANTHER" id="PTHR30258:SF1">
    <property type="entry name" value="PROTEIN TRANSPORT PROTEIN HOFB HOMOLOG"/>
    <property type="match status" value="1"/>
</dbReference>
<sequence>MKQNRTIGSILLDVELVSQKDIEQALELQKQSGKRLGEVLVQLGVVSDDDIRWALAEQLNLPYVNIRKDQVDTDVAKLLPENLARRYHVIPILKIEHELTVVVDDPLNTTIIKDIEQITKCSVKISLGRTSDILLAIDEIYGSSEERQDRAQELPPQFTSQWFQEDDIQKILNDPSGQVLMELIFLNAFQHNVSRIHFQPGEETCHVSYRVNGNLREIMRLSKEWFSILLFRLKISAGLEVSHVQHTQYREFLYQDGNEAQEGEMAASVPLAISILPTEAGETVLVNVMNRPVNNLWDQVRSETISSIQEQELAEVFALQEDFPHWKTGAILIGGASPSEALRTGFALLNAYPREQKKTVVLEATSEYRVDNCSHIRYIGGKYSQLSPDIVAEKSSSFPLSSLTSAMTGSAIADIASPSQRQFAIWLNLLRPQDVDVLLADHIEHYVAVAQCMEIAGHAFVFGLFELPTTFDMLAYLLDCNVKPSILATRLRGLVAQLSVRILCEACKCPDESEQAQRIAAQWQQTDAPPTIYKPSGCLECQMTGYASQALLFEILRIDAYLQDALRAGTLLKDMRQIAETHGFQSLRTKALNLLYSGQTGIREVFSLLA</sequence>
<name>A0A0S6VUN1_9BACT</name>
<dbReference type="InterPro" id="IPR001482">
    <property type="entry name" value="T2SS/T4SS_dom"/>
</dbReference>
<dbReference type="HOGENOM" id="CLU_013446_10_3_0"/>
<evidence type="ECO:0000259" key="4">
    <source>
        <dbReference type="Pfam" id="PF00437"/>
    </source>
</evidence>
<evidence type="ECO:0000256" key="1">
    <source>
        <dbReference type="ARBA" id="ARBA00006611"/>
    </source>
</evidence>
<dbReference type="Proteomes" id="UP000030700">
    <property type="component" value="Unassembled WGS sequence"/>
</dbReference>
<dbReference type="SUPFAM" id="SSF52540">
    <property type="entry name" value="P-loop containing nucleoside triphosphate hydrolases"/>
    <property type="match status" value="2"/>
</dbReference>
<dbReference type="GO" id="GO:0005524">
    <property type="term" value="F:ATP binding"/>
    <property type="evidence" value="ECO:0007669"/>
    <property type="project" value="UniProtKB-KW"/>
</dbReference>
<dbReference type="InterPro" id="IPR037257">
    <property type="entry name" value="T2SS_E_N_sf"/>
</dbReference>
<proteinExistence type="inferred from homology"/>
<evidence type="ECO:0000313" key="7">
    <source>
        <dbReference type="Proteomes" id="UP000030700"/>
    </source>
</evidence>
<dbReference type="GO" id="GO:0016887">
    <property type="term" value="F:ATP hydrolysis activity"/>
    <property type="evidence" value="ECO:0007669"/>
    <property type="project" value="TreeGrafter"/>
</dbReference>
<dbReference type="SUPFAM" id="SSF160246">
    <property type="entry name" value="EspE N-terminal domain-like"/>
    <property type="match status" value="1"/>
</dbReference>
<dbReference type="STRING" id="1499966.U14_00594"/>
<dbReference type="EMBL" id="DF820455">
    <property type="protein sequence ID" value="GAK49372.1"/>
    <property type="molecule type" value="Genomic_DNA"/>
</dbReference>
<comment type="similarity">
    <text evidence="1">Belongs to the GSP E family.</text>
</comment>
<evidence type="ECO:0000313" key="6">
    <source>
        <dbReference type="EMBL" id="GAK49372.1"/>
    </source>
</evidence>
<dbReference type="Gene3D" id="3.30.450.90">
    <property type="match status" value="1"/>
</dbReference>
<feature type="domain" description="Bacterial type II secretion system protein E" evidence="4">
    <location>
        <begin position="456"/>
        <end position="606"/>
    </location>
</feature>
<dbReference type="AlphaFoldDB" id="A0A0S6VUN1"/>
<dbReference type="Gene3D" id="3.30.300.160">
    <property type="entry name" value="Type II secretion system, protein E, N-terminal domain"/>
    <property type="match status" value="1"/>
</dbReference>
<gene>
    <name evidence="6" type="ORF">U14_00594</name>
</gene>
<dbReference type="Pfam" id="PF00437">
    <property type="entry name" value="T2SSE"/>
    <property type="match status" value="2"/>
</dbReference>
<keyword evidence="3" id="KW-0067">ATP-binding</keyword>
<accession>A0A0S6VUN1</accession>
<dbReference type="Pfam" id="PF05157">
    <property type="entry name" value="MshEN"/>
    <property type="match status" value="1"/>
</dbReference>
<evidence type="ECO:0000256" key="3">
    <source>
        <dbReference type="ARBA" id="ARBA00022840"/>
    </source>
</evidence>
<protein>
    <submittedName>
        <fullName evidence="6">Type IV pilus assembly protein PilB</fullName>
    </submittedName>
</protein>
<organism evidence="6">
    <name type="scientific">Candidatus Moduliflexus flocculans</name>
    <dbReference type="NCBI Taxonomy" id="1499966"/>
    <lineage>
        <taxon>Bacteria</taxon>
        <taxon>Candidatus Moduliflexota</taxon>
        <taxon>Candidatus Moduliflexia</taxon>
        <taxon>Candidatus Moduliflexales</taxon>
        <taxon>Candidatus Moduliflexaceae</taxon>
    </lineage>
</organism>
<dbReference type="InterPro" id="IPR007831">
    <property type="entry name" value="T2SS_GspE_N"/>
</dbReference>
<keyword evidence="2" id="KW-0547">Nucleotide-binding</keyword>
<keyword evidence="7" id="KW-1185">Reference proteome</keyword>
<reference evidence="6" key="1">
    <citation type="journal article" date="2015" name="PeerJ">
        <title>First genomic representation of candidate bacterial phylum KSB3 points to enhanced environmental sensing as a trigger of wastewater bulking.</title>
        <authorList>
            <person name="Sekiguchi Y."/>
            <person name="Ohashi A."/>
            <person name="Parks D.H."/>
            <person name="Yamauchi T."/>
            <person name="Tyson G.W."/>
            <person name="Hugenholtz P."/>
        </authorList>
    </citation>
    <scope>NUCLEOTIDE SEQUENCE [LARGE SCALE GENOMIC DNA]</scope>
</reference>
<feature type="domain" description="Bacterial type II secretion system protein E" evidence="4">
    <location>
        <begin position="181"/>
        <end position="376"/>
    </location>
</feature>
<feature type="domain" description="Type II secretion system protein GspE N-terminal" evidence="5">
    <location>
        <begin position="59"/>
        <end position="146"/>
    </location>
</feature>